<evidence type="ECO:0000256" key="1">
    <source>
        <dbReference type="SAM" id="SignalP"/>
    </source>
</evidence>
<dbReference type="EMBL" id="NCVQ01000001">
    <property type="protein sequence ID" value="PWZ56243.1"/>
    <property type="molecule type" value="Genomic_DNA"/>
</dbReference>
<protein>
    <recommendedName>
        <fullName evidence="3">Secreted protein</fullName>
    </recommendedName>
</protein>
<evidence type="ECO:0000313" key="2">
    <source>
        <dbReference type="EMBL" id="PWZ56243.1"/>
    </source>
</evidence>
<comment type="caution">
    <text evidence="2">The sequence shown here is derived from an EMBL/GenBank/DDBJ whole genome shotgun (WGS) entry which is preliminary data.</text>
</comment>
<feature type="chain" id="PRO_5016287351" description="Secreted protein" evidence="1">
    <location>
        <begin position="27"/>
        <end position="71"/>
    </location>
</feature>
<evidence type="ECO:0008006" key="3">
    <source>
        <dbReference type="Google" id="ProtNLM"/>
    </source>
</evidence>
<feature type="signal peptide" evidence="1">
    <location>
        <begin position="1"/>
        <end position="26"/>
    </location>
</feature>
<organism evidence="2">
    <name type="scientific">Zea mays</name>
    <name type="common">Maize</name>
    <dbReference type="NCBI Taxonomy" id="4577"/>
    <lineage>
        <taxon>Eukaryota</taxon>
        <taxon>Viridiplantae</taxon>
        <taxon>Streptophyta</taxon>
        <taxon>Embryophyta</taxon>
        <taxon>Tracheophyta</taxon>
        <taxon>Spermatophyta</taxon>
        <taxon>Magnoliopsida</taxon>
        <taxon>Liliopsida</taxon>
        <taxon>Poales</taxon>
        <taxon>Poaceae</taxon>
        <taxon>PACMAD clade</taxon>
        <taxon>Panicoideae</taxon>
        <taxon>Andropogonodae</taxon>
        <taxon>Andropogoneae</taxon>
        <taxon>Tripsacinae</taxon>
        <taxon>Zea</taxon>
    </lineage>
</organism>
<dbReference type="Proteomes" id="UP000251960">
    <property type="component" value="Chromosome 1"/>
</dbReference>
<sequence>MVAMMRNGFAWLLYCLVAGRIMNVSPKEPLQWSSLVHVRCGELCLGQHELHQQLIPNPRKFDGHDVAQGGE</sequence>
<proteinExistence type="predicted"/>
<reference evidence="2" key="1">
    <citation type="journal article" date="2018" name="Nat. Genet.">
        <title>Extensive intraspecific gene order and gene structural variations between Mo17 and other maize genomes.</title>
        <authorList>
            <person name="Sun S."/>
            <person name="Zhou Y."/>
            <person name="Chen J."/>
            <person name="Shi J."/>
            <person name="Zhao H."/>
            <person name="Zhao H."/>
            <person name="Song W."/>
            <person name="Zhang M."/>
            <person name="Cui Y."/>
            <person name="Dong X."/>
            <person name="Liu H."/>
            <person name="Ma X."/>
            <person name="Jiao Y."/>
            <person name="Wang B."/>
            <person name="Wei X."/>
            <person name="Stein J.C."/>
            <person name="Glaubitz J.C."/>
            <person name="Lu F."/>
            <person name="Yu G."/>
            <person name="Liang C."/>
            <person name="Fengler K."/>
            <person name="Li B."/>
            <person name="Rafalski A."/>
            <person name="Schnable P.S."/>
            <person name="Ware D.H."/>
            <person name="Buckler E.S."/>
            <person name="Lai J."/>
        </authorList>
    </citation>
    <scope>NUCLEOTIDE SEQUENCE [LARGE SCALE GENOMIC DNA]</scope>
    <source>
        <tissue evidence="2">Seedling</tissue>
    </source>
</reference>
<keyword evidence="1" id="KW-0732">Signal</keyword>
<gene>
    <name evidence="2" type="ORF">Zm00014a_013329</name>
</gene>
<accession>A0A317YCI7</accession>
<name>A0A317YCI7_MAIZE</name>
<dbReference type="AlphaFoldDB" id="A0A317YCI7"/>